<sequence length="291" mass="33689">MATAQSNPFKIETGPLSKEAQAVAEKDLRETPENVAEGLQKLRELLEADPTIRYETDDEFLKIFLRPTKYYPKSAFQLMKNVAEYRAKYKTIFDNLMPEDERDTFVNYNVVNILKDRDQLGRRVCVINAGKTWDTSKVTNDKLLRCLYLIQLAAMLEPETQVRGIIVIMNLKDMGMKQVSALTPAFAVRLMAFIQEAMPLRLKELHMLYNPMVFNIAWTIIKPLQTEKISKRTYFHSNDMSSLHKFVDPEFLPNDFGGTKEKINYGGKDWLPAIDNYLDFIRKWNACGKVQ</sequence>
<proteinExistence type="predicted"/>
<evidence type="ECO:0000313" key="1">
    <source>
        <dbReference type="EMBL" id="KAI4455098.1"/>
    </source>
</evidence>
<gene>
    <name evidence="1" type="ORF">MML48_9g00003635</name>
</gene>
<comment type="caution">
    <text evidence="1">The sequence shown here is derived from an EMBL/GenBank/DDBJ whole genome shotgun (WGS) entry which is preliminary data.</text>
</comment>
<accession>A0ACB9SIG0</accession>
<organism evidence="1 2">
    <name type="scientific">Holotrichia oblita</name>
    <name type="common">Chafer beetle</name>
    <dbReference type="NCBI Taxonomy" id="644536"/>
    <lineage>
        <taxon>Eukaryota</taxon>
        <taxon>Metazoa</taxon>
        <taxon>Ecdysozoa</taxon>
        <taxon>Arthropoda</taxon>
        <taxon>Hexapoda</taxon>
        <taxon>Insecta</taxon>
        <taxon>Pterygota</taxon>
        <taxon>Neoptera</taxon>
        <taxon>Endopterygota</taxon>
        <taxon>Coleoptera</taxon>
        <taxon>Polyphaga</taxon>
        <taxon>Scarabaeiformia</taxon>
        <taxon>Scarabaeidae</taxon>
        <taxon>Melolonthinae</taxon>
        <taxon>Holotrichia</taxon>
    </lineage>
</organism>
<dbReference type="EMBL" id="CM043023">
    <property type="protein sequence ID" value="KAI4455098.1"/>
    <property type="molecule type" value="Genomic_DNA"/>
</dbReference>
<reference evidence="1" key="1">
    <citation type="submission" date="2022-04" db="EMBL/GenBank/DDBJ databases">
        <title>Chromosome-scale genome assembly of Holotrichia oblita Faldermann.</title>
        <authorList>
            <person name="Rongchong L."/>
        </authorList>
    </citation>
    <scope>NUCLEOTIDE SEQUENCE</scope>
    <source>
        <strain evidence="1">81SQS9</strain>
    </source>
</reference>
<protein>
    <submittedName>
        <fullName evidence="1">Alpha-tocopherol transfer protein-related</fullName>
    </submittedName>
</protein>
<dbReference type="Proteomes" id="UP001056778">
    <property type="component" value="Chromosome 9"/>
</dbReference>
<keyword evidence="2" id="KW-1185">Reference proteome</keyword>
<evidence type="ECO:0000313" key="2">
    <source>
        <dbReference type="Proteomes" id="UP001056778"/>
    </source>
</evidence>
<name>A0ACB9SIG0_HOLOL</name>